<feature type="transmembrane region" description="Helical" evidence="8">
    <location>
        <begin position="403"/>
        <end position="424"/>
    </location>
</feature>
<feature type="transmembrane region" description="Helical" evidence="8">
    <location>
        <begin position="310"/>
        <end position="329"/>
    </location>
</feature>
<feature type="region of interest" description="Disordered" evidence="7">
    <location>
        <begin position="497"/>
        <end position="538"/>
    </location>
</feature>
<dbReference type="PANTHER" id="PTHR42718">
    <property type="entry name" value="MAJOR FACILITATOR SUPERFAMILY MULTIDRUG TRANSPORTER MFSC"/>
    <property type="match status" value="1"/>
</dbReference>
<dbReference type="OrthoDB" id="9781469at2"/>
<evidence type="ECO:0000256" key="5">
    <source>
        <dbReference type="ARBA" id="ARBA00022989"/>
    </source>
</evidence>
<dbReference type="InterPro" id="IPR011701">
    <property type="entry name" value="MFS"/>
</dbReference>
<gene>
    <name evidence="10" type="ORF">FK531_17360</name>
</gene>
<keyword evidence="4 8" id="KW-0812">Transmembrane</keyword>
<keyword evidence="2" id="KW-0813">Transport</keyword>
<feature type="transmembrane region" description="Helical" evidence="8">
    <location>
        <begin position="107"/>
        <end position="130"/>
    </location>
</feature>
<evidence type="ECO:0000256" key="1">
    <source>
        <dbReference type="ARBA" id="ARBA00004651"/>
    </source>
</evidence>
<dbReference type="Gene3D" id="1.20.1720.10">
    <property type="entry name" value="Multidrug resistance protein D"/>
    <property type="match status" value="1"/>
</dbReference>
<evidence type="ECO:0000313" key="10">
    <source>
        <dbReference type="EMBL" id="TQF66292.1"/>
    </source>
</evidence>
<feature type="transmembrane region" description="Helical" evidence="8">
    <location>
        <begin position="366"/>
        <end position="391"/>
    </location>
</feature>
<reference evidence="10 11" key="1">
    <citation type="submission" date="2019-06" db="EMBL/GenBank/DDBJ databases">
        <title>Rhodococcus spaelei sp. nov., isolated from a cave.</title>
        <authorList>
            <person name="Lee S.D."/>
        </authorList>
    </citation>
    <scope>NUCLEOTIDE SEQUENCE [LARGE SCALE GENOMIC DNA]</scope>
    <source>
        <strain evidence="10 11">C9-5</strain>
    </source>
</reference>
<keyword evidence="5 8" id="KW-1133">Transmembrane helix</keyword>
<dbReference type="PROSITE" id="PS50850">
    <property type="entry name" value="MFS"/>
    <property type="match status" value="1"/>
</dbReference>
<evidence type="ECO:0000256" key="6">
    <source>
        <dbReference type="ARBA" id="ARBA00023136"/>
    </source>
</evidence>
<evidence type="ECO:0000256" key="8">
    <source>
        <dbReference type="SAM" id="Phobius"/>
    </source>
</evidence>
<dbReference type="RefSeq" id="WP_142101556.1">
    <property type="nucleotide sequence ID" value="NZ_VIGH01000008.1"/>
</dbReference>
<dbReference type="Gene3D" id="1.20.1250.20">
    <property type="entry name" value="MFS general substrate transporter like domains"/>
    <property type="match status" value="1"/>
</dbReference>
<dbReference type="EMBL" id="VIGH01000008">
    <property type="protein sequence ID" value="TQF66292.1"/>
    <property type="molecule type" value="Genomic_DNA"/>
</dbReference>
<proteinExistence type="predicted"/>
<accession>A0A541B1T9</accession>
<dbReference type="SUPFAM" id="SSF103473">
    <property type="entry name" value="MFS general substrate transporter"/>
    <property type="match status" value="1"/>
</dbReference>
<comment type="caution">
    <text evidence="10">The sequence shown here is derived from an EMBL/GenBank/DDBJ whole genome shotgun (WGS) entry which is preliminary data.</text>
</comment>
<dbReference type="CDD" id="cd17321">
    <property type="entry name" value="MFS_MMR_MDR_like"/>
    <property type="match status" value="1"/>
</dbReference>
<dbReference type="Proteomes" id="UP000316256">
    <property type="component" value="Unassembled WGS sequence"/>
</dbReference>
<evidence type="ECO:0000256" key="3">
    <source>
        <dbReference type="ARBA" id="ARBA00022475"/>
    </source>
</evidence>
<keyword evidence="3" id="KW-1003">Cell membrane</keyword>
<dbReference type="GO" id="GO:0022857">
    <property type="term" value="F:transmembrane transporter activity"/>
    <property type="evidence" value="ECO:0007669"/>
    <property type="project" value="InterPro"/>
</dbReference>
<organism evidence="10 11">
    <name type="scientific">Rhodococcus spelaei</name>
    <dbReference type="NCBI Taxonomy" id="2546320"/>
    <lineage>
        <taxon>Bacteria</taxon>
        <taxon>Bacillati</taxon>
        <taxon>Actinomycetota</taxon>
        <taxon>Actinomycetes</taxon>
        <taxon>Mycobacteriales</taxon>
        <taxon>Nocardiaceae</taxon>
        <taxon>Rhodococcus</taxon>
    </lineage>
</organism>
<sequence length="538" mass="54479">MTSVATPSTTTNRWWALGALAVAMLTIGLDTTVLIVALPTLAVDLHADTSQLQWFSTAYTLVLAGALLPAGTLGDRIGRKRMLVVSMTLFGLASVACAYARTAGELIGARAVLGLAAAVMMPMSMAVLPVMFPDKRDQARALAVWVTSTAIGLPLGPIVGGWLLQHFWWGSVFLINVPLVCVGLLAIVALVPESRATDRLPFDLPGAVLSSLGLLALTYGFIAAGDGGWGDPTTLASLSAGIVALVAFVLRQRRTPYPLIDLALFRSREFTWGATLSTAVSFVMFGLFFSLPQLFQSVQGSDAFGTGLKLLPLIGGLVIGTRLGAALGVRLGAGAVIGLGFVVIGGSALFATFTTAATGYPVVACWLTAAGIGLGLVMPVAMAAAVGALSAERSGSGSALIQALRQAGGTIGVAVLGTVLASTYRAHLDTGPLPPALADRARDGVAAAAAIAQQSGTPALARVAGESFVAGMSAVLWVTVAVSAACAVAAAIALPLRPPPQDDDAGTGPGAGTAEDADGALHAPRTARTEGLPHGTAT</sequence>
<feature type="transmembrane region" description="Helical" evidence="8">
    <location>
        <begin position="474"/>
        <end position="494"/>
    </location>
</feature>
<evidence type="ECO:0000256" key="4">
    <source>
        <dbReference type="ARBA" id="ARBA00022692"/>
    </source>
</evidence>
<feature type="transmembrane region" description="Helical" evidence="8">
    <location>
        <begin position="142"/>
        <end position="162"/>
    </location>
</feature>
<dbReference type="NCBIfam" id="TIGR00711">
    <property type="entry name" value="efflux_EmrB"/>
    <property type="match status" value="1"/>
</dbReference>
<feature type="transmembrane region" description="Helical" evidence="8">
    <location>
        <begin position="202"/>
        <end position="222"/>
    </location>
</feature>
<keyword evidence="11" id="KW-1185">Reference proteome</keyword>
<comment type="subcellular location">
    <subcellularLocation>
        <location evidence="1">Cell membrane</location>
        <topology evidence="1">Multi-pass membrane protein</topology>
    </subcellularLocation>
</comment>
<feature type="transmembrane region" description="Helical" evidence="8">
    <location>
        <begin position="336"/>
        <end position="360"/>
    </location>
</feature>
<keyword evidence="6 8" id="KW-0472">Membrane</keyword>
<feature type="transmembrane region" description="Helical" evidence="8">
    <location>
        <begin position="234"/>
        <end position="250"/>
    </location>
</feature>
<dbReference type="InterPro" id="IPR020846">
    <property type="entry name" value="MFS_dom"/>
</dbReference>
<evidence type="ECO:0000256" key="2">
    <source>
        <dbReference type="ARBA" id="ARBA00022448"/>
    </source>
</evidence>
<evidence type="ECO:0000259" key="9">
    <source>
        <dbReference type="PROSITE" id="PS50850"/>
    </source>
</evidence>
<name>A0A541B1T9_9NOCA</name>
<feature type="transmembrane region" description="Helical" evidence="8">
    <location>
        <begin position="14"/>
        <end position="40"/>
    </location>
</feature>
<evidence type="ECO:0000313" key="11">
    <source>
        <dbReference type="Proteomes" id="UP000316256"/>
    </source>
</evidence>
<dbReference type="AlphaFoldDB" id="A0A541B1T9"/>
<feature type="transmembrane region" description="Helical" evidence="8">
    <location>
        <begin position="270"/>
        <end position="290"/>
    </location>
</feature>
<feature type="transmembrane region" description="Helical" evidence="8">
    <location>
        <begin position="52"/>
        <end position="70"/>
    </location>
</feature>
<feature type="transmembrane region" description="Helical" evidence="8">
    <location>
        <begin position="168"/>
        <end position="190"/>
    </location>
</feature>
<feature type="transmembrane region" description="Helical" evidence="8">
    <location>
        <begin position="82"/>
        <end position="101"/>
    </location>
</feature>
<dbReference type="PANTHER" id="PTHR42718:SF42">
    <property type="entry name" value="EXPORT PROTEIN"/>
    <property type="match status" value="1"/>
</dbReference>
<evidence type="ECO:0000256" key="7">
    <source>
        <dbReference type="SAM" id="MobiDB-lite"/>
    </source>
</evidence>
<feature type="domain" description="Major facilitator superfamily (MFS) profile" evidence="9">
    <location>
        <begin position="16"/>
        <end position="501"/>
    </location>
</feature>
<dbReference type="GO" id="GO:0005886">
    <property type="term" value="C:plasma membrane"/>
    <property type="evidence" value="ECO:0007669"/>
    <property type="project" value="UniProtKB-SubCell"/>
</dbReference>
<dbReference type="Pfam" id="PF07690">
    <property type="entry name" value="MFS_1"/>
    <property type="match status" value="1"/>
</dbReference>
<dbReference type="InterPro" id="IPR036259">
    <property type="entry name" value="MFS_trans_sf"/>
</dbReference>
<protein>
    <submittedName>
        <fullName evidence="10">MFS transporter</fullName>
    </submittedName>
</protein>
<dbReference type="InterPro" id="IPR004638">
    <property type="entry name" value="EmrB-like"/>
</dbReference>